<proteinExistence type="predicted"/>
<sequence length="143" mass="16809">MKYFIYLSFVIFSSCLVTPKYYLHTEKNLNNFSIKEEDKFVLIKNNFYSVGVDFSNKVDSDFSNIIKNILLNPSFLEFSNEKFIFHLNDEQLDIIRNETKSEYILLIQTILKPSILAQKNFTSITTYEKNKKSGYANKNRSIS</sequence>
<reference evidence="2" key="1">
    <citation type="submission" date="2016-10" db="EMBL/GenBank/DDBJ databases">
        <authorList>
            <person name="Varghese N."/>
            <person name="Submissions S."/>
        </authorList>
    </citation>
    <scope>NUCLEOTIDE SEQUENCE [LARGE SCALE GENOMIC DNA]</scope>
    <source>
        <strain evidence="2">XJ109</strain>
    </source>
</reference>
<dbReference type="PROSITE" id="PS51257">
    <property type="entry name" value="PROKAR_LIPOPROTEIN"/>
    <property type="match status" value="1"/>
</dbReference>
<dbReference type="EMBL" id="FOUZ01000042">
    <property type="protein sequence ID" value="SFN75938.1"/>
    <property type="molecule type" value="Genomic_DNA"/>
</dbReference>
<accession>A0A1I5BMJ0</accession>
<evidence type="ECO:0000313" key="1">
    <source>
        <dbReference type="EMBL" id="SFN75938.1"/>
    </source>
</evidence>
<protein>
    <recommendedName>
        <fullName evidence="3">Lipoprotein</fullName>
    </recommendedName>
</protein>
<evidence type="ECO:0000313" key="2">
    <source>
        <dbReference type="Proteomes" id="UP000199149"/>
    </source>
</evidence>
<dbReference type="Proteomes" id="UP000199149">
    <property type="component" value="Unassembled WGS sequence"/>
</dbReference>
<name>A0A1I5BMJ0_9FLAO</name>
<dbReference type="AlphaFoldDB" id="A0A1I5BMJ0"/>
<organism evidence="1 2">
    <name type="scientific">Algoriella xinjiangensis</name>
    <dbReference type="NCBI Taxonomy" id="684065"/>
    <lineage>
        <taxon>Bacteria</taxon>
        <taxon>Pseudomonadati</taxon>
        <taxon>Bacteroidota</taxon>
        <taxon>Flavobacteriia</taxon>
        <taxon>Flavobacteriales</taxon>
        <taxon>Weeksellaceae</taxon>
        <taxon>Algoriella</taxon>
    </lineage>
</organism>
<gene>
    <name evidence="1" type="ORF">SAMN05421738_1422</name>
</gene>
<keyword evidence="2" id="KW-1185">Reference proteome</keyword>
<evidence type="ECO:0008006" key="3">
    <source>
        <dbReference type="Google" id="ProtNLM"/>
    </source>
</evidence>